<reference evidence="2" key="1">
    <citation type="submission" date="2014-11" db="EMBL/GenBank/DDBJ databases">
        <authorList>
            <person name="Otto D Thomas"/>
            <person name="Naeem Raeece"/>
        </authorList>
    </citation>
    <scope>NUCLEOTIDE SEQUENCE</scope>
</reference>
<dbReference type="EMBL" id="CDMZ01000762">
    <property type="protein sequence ID" value="CEM21009.1"/>
    <property type="molecule type" value="Genomic_DNA"/>
</dbReference>
<dbReference type="AlphaFoldDB" id="A0A0G4FZP1"/>
<proteinExistence type="predicted"/>
<feature type="compositionally biased region" description="Basic and acidic residues" evidence="1">
    <location>
        <begin position="50"/>
        <end position="79"/>
    </location>
</feature>
<dbReference type="VEuPathDB" id="CryptoDB:Cvel_19524"/>
<protein>
    <submittedName>
        <fullName evidence="2">Uncharacterized protein</fullName>
    </submittedName>
</protein>
<accession>A0A0G4FZP1</accession>
<feature type="region of interest" description="Disordered" evidence="1">
    <location>
        <begin position="47"/>
        <end position="82"/>
    </location>
</feature>
<organism evidence="2">
    <name type="scientific">Chromera velia CCMP2878</name>
    <dbReference type="NCBI Taxonomy" id="1169474"/>
    <lineage>
        <taxon>Eukaryota</taxon>
        <taxon>Sar</taxon>
        <taxon>Alveolata</taxon>
        <taxon>Colpodellida</taxon>
        <taxon>Chromeraceae</taxon>
        <taxon>Chromera</taxon>
    </lineage>
</organism>
<name>A0A0G4FZP1_9ALVE</name>
<sequence>MPAPLMSIQTLRGGSTLIIYPIFIFHSPFYESRLRTPQHPGRVNIAAREGGQRERGEQREKGGLRLLQREGGRKERPLGGREPLVTKKVCSLDFYRHTHTQHETFKEARTLDFLEVDE</sequence>
<evidence type="ECO:0000313" key="2">
    <source>
        <dbReference type="EMBL" id="CEM21009.1"/>
    </source>
</evidence>
<evidence type="ECO:0000256" key="1">
    <source>
        <dbReference type="SAM" id="MobiDB-lite"/>
    </source>
</evidence>
<gene>
    <name evidence="2" type="ORF">Cvel_19524</name>
</gene>